<evidence type="ECO:0000256" key="2">
    <source>
        <dbReference type="PROSITE-ProRule" id="PRU00335"/>
    </source>
</evidence>
<dbReference type="InterPro" id="IPR009057">
    <property type="entry name" value="Homeodomain-like_sf"/>
</dbReference>
<evidence type="ECO:0000313" key="5">
    <source>
        <dbReference type="Proteomes" id="UP001142372"/>
    </source>
</evidence>
<dbReference type="GO" id="GO:0003677">
    <property type="term" value="F:DNA binding"/>
    <property type="evidence" value="ECO:0007669"/>
    <property type="project" value="UniProtKB-UniRule"/>
</dbReference>
<dbReference type="EMBL" id="BSEN01000001">
    <property type="protein sequence ID" value="GLJ74741.1"/>
    <property type="molecule type" value="Genomic_DNA"/>
</dbReference>
<dbReference type="InterPro" id="IPR001647">
    <property type="entry name" value="HTH_TetR"/>
</dbReference>
<organism evidence="4 5">
    <name type="scientific">Leifsonia poae</name>
    <dbReference type="NCBI Taxonomy" id="110933"/>
    <lineage>
        <taxon>Bacteria</taxon>
        <taxon>Bacillati</taxon>
        <taxon>Actinomycetota</taxon>
        <taxon>Actinomycetes</taxon>
        <taxon>Micrococcales</taxon>
        <taxon>Microbacteriaceae</taxon>
        <taxon>Leifsonia</taxon>
    </lineage>
</organism>
<protein>
    <submittedName>
        <fullName evidence="4">HTH-type transcriptional repressor</fullName>
    </submittedName>
</protein>
<name>A0A9W6H713_9MICO</name>
<dbReference type="Pfam" id="PF17926">
    <property type="entry name" value="TetR_C_21"/>
    <property type="match status" value="1"/>
</dbReference>
<reference evidence="4" key="2">
    <citation type="submission" date="2023-01" db="EMBL/GenBank/DDBJ databases">
        <authorList>
            <person name="Sun Q."/>
            <person name="Evtushenko L."/>
        </authorList>
    </citation>
    <scope>NUCLEOTIDE SEQUENCE</scope>
    <source>
        <strain evidence="4">VKM Ac-1401</strain>
    </source>
</reference>
<feature type="DNA-binding region" description="H-T-H motif" evidence="2">
    <location>
        <begin position="31"/>
        <end position="50"/>
    </location>
</feature>
<feature type="domain" description="HTH tetR-type" evidence="3">
    <location>
        <begin position="8"/>
        <end position="68"/>
    </location>
</feature>
<dbReference type="InterPro" id="IPR036271">
    <property type="entry name" value="Tet_transcr_reg_TetR-rel_C_sf"/>
</dbReference>
<dbReference type="RefSeq" id="WP_271175436.1">
    <property type="nucleotide sequence ID" value="NZ_BAAAJO010000001.1"/>
</dbReference>
<reference evidence="4" key="1">
    <citation type="journal article" date="2014" name="Int. J. Syst. Evol. Microbiol.">
        <title>Complete genome sequence of Corynebacterium casei LMG S-19264T (=DSM 44701T), isolated from a smear-ripened cheese.</title>
        <authorList>
            <consortium name="US DOE Joint Genome Institute (JGI-PGF)"/>
            <person name="Walter F."/>
            <person name="Albersmeier A."/>
            <person name="Kalinowski J."/>
            <person name="Ruckert C."/>
        </authorList>
    </citation>
    <scope>NUCLEOTIDE SEQUENCE</scope>
    <source>
        <strain evidence="4">VKM Ac-1401</strain>
    </source>
</reference>
<gene>
    <name evidence="4" type="ORF">GCM10017584_03140</name>
</gene>
<comment type="caution">
    <text evidence="4">The sequence shown here is derived from an EMBL/GenBank/DDBJ whole genome shotgun (WGS) entry which is preliminary data.</text>
</comment>
<dbReference type="Gene3D" id="1.10.357.10">
    <property type="entry name" value="Tetracycline Repressor, domain 2"/>
    <property type="match status" value="1"/>
</dbReference>
<dbReference type="SUPFAM" id="SSF46689">
    <property type="entry name" value="Homeodomain-like"/>
    <property type="match status" value="1"/>
</dbReference>
<dbReference type="PRINTS" id="PR00455">
    <property type="entry name" value="HTHTETR"/>
</dbReference>
<dbReference type="Pfam" id="PF00440">
    <property type="entry name" value="TetR_N"/>
    <property type="match status" value="1"/>
</dbReference>
<proteinExistence type="predicted"/>
<accession>A0A9W6H713</accession>
<dbReference type="Proteomes" id="UP001142372">
    <property type="component" value="Unassembled WGS sequence"/>
</dbReference>
<dbReference type="GO" id="GO:0006355">
    <property type="term" value="P:regulation of DNA-templated transcription"/>
    <property type="evidence" value="ECO:0007669"/>
    <property type="project" value="UniProtKB-ARBA"/>
</dbReference>
<dbReference type="InterPro" id="IPR050109">
    <property type="entry name" value="HTH-type_TetR-like_transc_reg"/>
</dbReference>
<keyword evidence="5" id="KW-1185">Reference proteome</keyword>
<evidence type="ECO:0000313" key="4">
    <source>
        <dbReference type="EMBL" id="GLJ74741.1"/>
    </source>
</evidence>
<evidence type="ECO:0000259" key="3">
    <source>
        <dbReference type="PROSITE" id="PS50977"/>
    </source>
</evidence>
<keyword evidence="1 2" id="KW-0238">DNA-binding</keyword>
<sequence>MARRYDRDESVRLLLEASAQEFARHGVGGARIDRIADRADVNKASIYSYIGNKDDLFQAALQTKLGQLADRVAIQSDDLAAYAGDLFDFLTAEPVVAWLFEQEGLHYGTKDVPALAERSGYFRSRVAAVRDALGGDGDAEAIYFSIIAMCYWYVAAPQLVRMVFGDVAPEEAKGRYRTHVVATAKDMVTR</sequence>
<dbReference type="SUPFAM" id="SSF48498">
    <property type="entry name" value="Tetracyclin repressor-like, C-terminal domain"/>
    <property type="match status" value="1"/>
</dbReference>
<dbReference type="PROSITE" id="PS50977">
    <property type="entry name" value="HTH_TETR_2"/>
    <property type="match status" value="1"/>
</dbReference>
<dbReference type="InterPro" id="IPR041467">
    <property type="entry name" value="Sco4008_C"/>
</dbReference>
<evidence type="ECO:0000256" key="1">
    <source>
        <dbReference type="ARBA" id="ARBA00023125"/>
    </source>
</evidence>
<dbReference type="AlphaFoldDB" id="A0A9W6H713"/>
<dbReference type="PANTHER" id="PTHR30328">
    <property type="entry name" value="TRANSCRIPTIONAL REPRESSOR"/>
    <property type="match status" value="1"/>
</dbReference>
<dbReference type="PANTHER" id="PTHR30328:SF54">
    <property type="entry name" value="HTH-TYPE TRANSCRIPTIONAL REPRESSOR SCO4008"/>
    <property type="match status" value="1"/>
</dbReference>